<reference evidence="8 9" key="1">
    <citation type="submission" date="2020-06" db="EMBL/GenBank/DDBJ databases">
        <authorList>
            <person name="Li R."/>
            <person name="Bekaert M."/>
        </authorList>
    </citation>
    <scope>NUCLEOTIDE SEQUENCE [LARGE SCALE GENOMIC DNA]</scope>
    <source>
        <strain evidence="9">wild</strain>
    </source>
</reference>
<feature type="domain" description="UvrD-like helicase ATP-binding" evidence="7">
    <location>
        <begin position="178"/>
        <end position="279"/>
    </location>
</feature>
<keyword evidence="9" id="KW-1185">Reference proteome</keyword>
<feature type="region of interest" description="Disordered" evidence="6">
    <location>
        <begin position="1787"/>
        <end position="1815"/>
    </location>
</feature>
<dbReference type="PANTHER" id="PTHR21529">
    <property type="entry name" value="MAMMARY TURMOR VIRUS RECEPTOR HOMOLOG 1, 2 MTVR1, 2"/>
    <property type="match status" value="1"/>
</dbReference>
<dbReference type="Proteomes" id="UP000507470">
    <property type="component" value="Unassembled WGS sequence"/>
</dbReference>
<feature type="region of interest" description="Disordered" evidence="6">
    <location>
        <begin position="88"/>
        <end position="109"/>
    </location>
</feature>
<evidence type="ECO:0000313" key="9">
    <source>
        <dbReference type="Proteomes" id="UP000507470"/>
    </source>
</evidence>
<evidence type="ECO:0000256" key="3">
    <source>
        <dbReference type="ARBA" id="ARBA00022806"/>
    </source>
</evidence>
<keyword evidence="3" id="KW-0347">Helicase</keyword>
<dbReference type="SUPFAM" id="SSF52540">
    <property type="entry name" value="P-loop containing nucleoside triphosphate hydrolases"/>
    <property type="match status" value="1"/>
</dbReference>
<evidence type="ECO:0000259" key="7">
    <source>
        <dbReference type="Pfam" id="PF00580"/>
    </source>
</evidence>
<dbReference type="InterPro" id="IPR011990">
    <property type="entry name" value="TPR-like_helical_dom_sf"/>
</dbReference>
<dbReference type="GO" id="GO:0005524">
    <property type="term" value="F:ATP binding"/>
    <property type="evidence" value="ECO:0007669"/>
    <property type="project" value="UniProtKB-KW"/>
</dbReference>
<name>A0A6J8B8U5_MYTCO</name>
<accession>A0A6J8B8U5</accession>
<evidence type="ECO:0000256" key="6">
    <source>
        <dbReference type="SAM" id="MobiDB-lite"/>
    </source>
</evidence>
<proteinExistence type="predicted"/>
<dbReference type="Gene3D" id="3.40.50.300">
    <property type="entry name" value="P-loop containing nucleotide triphosphate hydrolases"/>
    <property type="match status" value="2"/>
</dbReference>
<dbReference type="GO" id="GO:0004386">
    <property type="term" value="F:helicase activity"/>
    <property type="evidence" value="ECO:0007669"/>
    <property type="project" value="UniProtKB-KW"/>
</dbReference>
<dbReference type="Pfam" id="PF00580">
    <property type="entry name" value="UvrD-helicase"/>
    <property type="match status" value="1"/>
</dbReference>
<evidence type="ECO:0000256" key="4">
    <source>
        <dbReference type="ARBA" id="ARBA00022840"/>
    </source>
</evidence>
<dbReference type="OrthoDB" id="3156807at2759"/>
<evidence type="ECO:0000313" key="8">
    <source>
        <dbReference type="EMBL" id="CAC5380295.1"/>
    </source>
</evidence>
<keyword evidence="2" id="KW-0378">Hydrolase</keyword>
<dbReference type="EMBL" id="CACVKT020002877">
    <property type="protein sequence ID" value="CAC5380295.1"/>
    <property type="molecule type" value="Genomic_DNA"/>
</dbReference>
<feature type="compositionally biased region" description="Acidic residues" evidence="6">
    <location>
        <begin position="88"/>
        <end position="103"/>
    </location>
</feature>
<protein>
    <submittedName>
        <fullName evidence="8">TPR and ankyrin repeat-containing protein 1</fullName>
    </submittedName>
</protein>
<keyword evidence="4" id="KW-0067">ATP-binding</keyword>
<dbReference type="InterPro" id="IPR014016">
    <property type="entry name" value="UvrD-like_ATP-bd"/>
</dbReference>
<evidence type="ECO:0000256" key="1">
    <source>
        <dbReference type="ARBA" id="ARBA00022741"/>
    </source>
</evidence>
<dbReference type="SUPFAM" id="SSF48452">
    <property type="entry name" value="TPR-like"/>
    <property type="match status" value="1"/>
</dbReference>
<dbReference type="InterPro" id="IPR039904">
    <property type="entry name" value="TRANK1"/>
</dbReference>
<keyword evidence="1" id="KW-0547">Nucleotide-binding</keyword>
<feature type="coiled-coil region" evidence="5">
    <location>
        <begin position="1462"/>
        <end position="1489"/>
    </location>
</feature>
<feature type="compositionally biased region" description="Basic residues" evidence="6">
    <location>
        <begin position="1794"/>
        <end position="1807"/>
    </location>
</feature>
<evidence type="ECO:0000256" key="5">
    <source>
        <dbReference type="SAM" id="Coils"/>
    </source>
</evidence>
<gene>
    <name evidence="8" type="ORF">MCOR_16267</name>
</gene>
<organism evidence="8 9">
    <name type="scientific">Mytilus coruscus</name>
    <name type="common">Sea mussel</name>
    <dbReference type="NCBI Taxonomy" id="42192"/>
    <lineage>
        <taxon>Eukaryota</taxon>
        <taxon>Metazoa</taxon>
        <taxon>Spiralia</taxon>
        <taxon>Lophotrochozoa</taxon>
        <taxon>Mollusca</taxon>
        <taxon>Bivalvia</taxon>
        <taxon>Autobranchia</taxon>
        <taxon>Pteriomorphia</taxon>
        <taxon>Mytilida</taxon>
        <taxon>Mytiloidea</taxon>
        <taxon>Mytilidae</taxon>
        <taxon>Mytilinae</taxon>
        <taxon>Mytilus</taxon>
    </lineage>
</organism>
<evidence type="ECO:0000256" key="2">
    <source>
        <dbReference type="ARBA" id="ARBA00022801"/>
    </source>
</evidence>
<keyword evidence="5" id="KW-0175">Coiled coil</keyword>
<dbReference type="GO" id="GO:0016787">
    <property type="term" value="F:hydrolase activity"/>
    <property type="evidence" value="ECO:0007669"/>
    <property type="project" value="UniProtKB-KW"/>
</dbReference>
<dbReference type="PANTHER" id="PTHR21529:SF4">
    <property type="entry name" value="TPR AND ANKYRIN REPEAT-CONTAINING PROTEIN 1"/>
    <property type="match status" value="1"/>
</dbReference>
<dbReference type="InterPro" id="IPR027417">
    <property type="entry name" value="P-loop_NTPase"/>
</dbReference>
<sequence>MFKSFIDGDERTSRLFKMKDDDLPNRLQDIKNLQYPVFITAKHFWLKLDATLGPPYYFDRHIDGSLKSEIDGWTDNDDMETILDDEFDNEYSDESDSDEEGEELDSHITLDENKRTRMKKIDPRREVTYEVFEDIIWPRIIGKFKKHKGKYHPSLVWTEIMSIIKGSYEAIYDGVFLNKNRYFEIGKKQAPAFVDEREILYNLFLEYEHIRQNRHMFDQTDLVRNLYQRFSKQKNPKWKVNEIYVDEAQDFAQAELFLLIKLCESPHGMFVTGDTAQSIMKGISFRFKDLVSLFHYASKDLSVKTVGVSVQPDRIYELPHNYRSHSGITALATSVLDILKDLFPDSFDSLPNDQCLFEGPKPVLLETVSSNWLSLILCENMRETSKIEFGAHQAILVVNDKARDNIPDEMKNGLVLTLYEAKGLEFDDVLLYNIFTDSEATKEWRVVLSFLEKLVKKDSKNESKTNLKMSADSRPLTFDPKQHKVLNSELKQLYTAITRARQNVWIFDENKEQRRPIFQYFEALHLVDVVAEDKEVKSFTRKSTPREWVDKGEEFMKMKMYTQAAQCFNTAGDSRRENIAHAYHHYRIASLQSQNSTHRKDELYQATLKFLEARKTKEAAKCLEMAKHFDLAAQVYEKRQQFEKAAEMYRRTKKPLASCEYYERAGRFEKSIDVLLENKQFEEAIHLLNIYQKKIQENPDPEKPKLRDNQTEDQINRNAAEYYHTQKDRDEMKKALNRIRDIPFRVKFLKKKFDGENDYIKLAASIYLENGQTRKAASLYFDYGYTQEALPLFRKDKETYMIGRCLYLDSLIKISIRPDGSAICTYSTSLKEMTVQLEEAINYFNKCRNKYRDRKCNYGKITDEIGKSNLLLGRLNGQQKFIGTAFNCFVKRKPHSNEVGKLECLSWMVNNSNLKIDTNLSKVVIGMENLFKILSILVPLSKLSTKFTEQKKEQFLRDNGVETEIGKYVYNPIHKPRILEVLINVRDPITRKTVKTVVDDVPAIYKVIVEDLLTKCKLWFYKIRKSIEEERQKLKRFYKPTGKSQNIGDRSPKVSVTKVSFTHSEFLQLIRLDMHNVKLEKILNECNTKLDLNKEQKFILNVFEHSFPFSKCRILMEDLIHSVPHISNAKSEMFQSLNEVRPQMEYYFESEMLSSKKREKSVARLFELIIFHQILGLQQNVNNSLSNLESMVLDEMRKHNLTRQKAYSCGFISQINVHNPFALSVVRSFNESIDCLKFRHNPSKALKRFSIFIGRMKIQQTEESLPELTLLLIWVRYFTLVGFSIQSKFRGMQNSGKKCHFVIPSSYITTSKFVERSVLHSKTWTTEAMICASKVVSFSGEISDLLEKNIEILAGIRGNINIISIVFRRLDEYFQLQESSEQIMKDEEALSSIIDMAEDVISLSMVYIINMGEAMSCKLESFLLKEFARLRCNERYPKNISDAIHGIQHSSGIADIYPTLSAKETNDEIQTILQEIEIDEEEIKTVREDHVTVEKKKIENVILQTLKAKENIQSKVNIGNDEFLDDPLFAVVSVDEAGCDVCGCTFEGIGDDEEEDGAGITTNHERVHESPSSPTVSMSPKSIAISLSSTTTENLPVSTSAKNQSTIPNEPIVNVTSSHSARYLSQRSVSLESEDNRNFVRSLSSTSDDQALLTMQSFEEHTASLSHKKKMKQVQIFYEDYKKNIKPGLEKVRRFITKYELSSGDISERYGEDEIRISQLPTRFEELNTDLAEMIKSKQWKTTKAVEKKVQQLVQLKSKLRDSVKELSSVKLKTDIAEPHNDIVELEYKPQNEKKKRRNKGRGKKDWRKIDVNVF</sequence>